<reference evidence="1 2" key="2">
    <citation type="submission" date="2014-03" db="EMBL/GenBank/DDBJ databases">
        <title>The Genome Sequence of Anncaliia algerae insect isolate PRA339.</title>
        <authorList>
            <consortium name="The Broad Institute Genome Sequencing Platform"/>
            <consortium name="The Broad Institute Genome Sequencing Center for Infectious Disease"/>
            <person name="Cuomo C."/>
            <person name="Becnel J."/>
            <person name="Sanscrainte N."/>
            <person name="Walker B."/>
            <person name="Young S.K."/>
            <person name="Zeng Q."/>
            <person name="Gargeya S."/>
            <person name="Fitzgerald M."/>
            <person name="Haas B."/>
            <person name="Abouelleil A."/>
            <person name="Alvarado L."/>
            <person name="Arachchi H.M."/>
            <person name="Berlin A.M."/>
            <person name="Chapman S.B."/>
            <person name="Dewar J."/>
            <person name="Goldberg J."/>
            <person name="Griggs A."/>
            <person name="Gujja S."/>
            <person name="Hansen M."/>
            <person name="Howarth C."/>
            <person name="Imamovic A."/>
            <person name="Larimer J."/>
            <person name="McCowan C."/>
            <person name="Murphy C."/>
            <person name="Neiman D."/>
            <person name="Pearson M."/>
            <person name="Priest M."/>
            <person name="Roberts A."/>
            <person name="Saif S."/>
            <person name="Shea T."/>
            <person name="Sisk P."/>
            <person name="Sykes S."/>
            <person name="Wortman J."/>
            <person name="Nusbaum C."/>
            <person name="Birren B."/>
        </authorList>
    </citation>
    <scope>NUCLEOTIDE SEQUENCE [LARGE SCALE GENOMIC DNA]</scope>
    <source>
        <strain evidence="1 2">PRA339</strain>
    </source>
</reference>
<dbReference type="Pfam" id="PF04078">
    <property type="entry name" value="Rcd1"/>
    <property type="match status" value="1"/>
</dbReference>
<dbReference type="Gene3D" id="1.25.10.10">
    <property type="entry name" value="Leucine-rich Repeat Variant"/>
    <property type="match status" value="1"/>
</dbReference>
<dbReference type="InterPro" id="IPR011989">
    <property type="entry name" value="ARM-like"/>
</dbReference>
<evidence type="ECO:0000313" key="2">
    <source>
        <dbReference type="Proteomes" id="UP000030655"/>
    </source>
</evidence>
<reference evidence="2" key="1">
    <citation type="submission" date="2013-02" db="EMBL/GenBank/DDBJ databases">
        <authorList>
            <consortium name="The Broad Institute Genome Sequencing Platform"/>
            <person name="Cuomo C."/>
            <person name="Becnel J."/>
            <person name="Sanscrainte N."/>
            <person name="Walker B."/>
            <person name="Young S.K."/>
            <person name="Zeng Q."/>
            <person name="Gargeya S."/>
            <person name="Fitzgerald M."/>
            <person name="Haas B."/>
            <person name="Abouelleil A."/>
            <person name="Alvarado L."/>
            <person name="Arachchi H.M."/>
            <person name="Berlin A.M."/>
            <person name="Chapman S.B."/>
            <person name="Dewar J."/>
            <person name="Goldberg J."/>
            <person name="Griggs A."/>
            <person name="Gujja S."/>
            <person name="Hansen M."/>
            <person name="Howarth C."/>
            <person name="Imamovic A."/>
            <person name="Larimer J."/>
            <person name="McCowan C."/>
            <person name="Murphy C."/>
            <person name="Neiman D."/>
            <person name="Pearson M."/>
            <person name="Priest M."/>
            <person name="Roberts A."/>
            <person name="Saif S."/>
            <person name="Shea T."/>
            <person name="Sisk P."/>
            <person name="Sykes S."/>
            <person name="Wortman J."/>
            <person name="Nusbaum C."/>
            <person name="Birren B."/>
        </authorList>
    </citation>
    <scope>NUCLEOTIDE SEQUENCE [LARGE SCALE GENOMIC DNA]</scope>
    <source>
        <strain evidence="2">PRA339</strain>
    </source>
</reference>
<gene>
    <name evidence="1" type="ORF">H312_00148</name>
</gene>
<keyword evidence="2" id="KW-1185">Reference proteome</keyword>
<dbReference type="Proteomes" id="UP000030655">
    <property type="component" value="Unassembled WGS sequence"/>
</dbReference>
<proteinExistence type="predicted"/>
<dbReference type="GO" id="GO:0006402">
    <property type="term" value="P:mRNA catabolic process"/>
    <property type="evidence" value="ECO:0007669"/>
    <property type="project" value="InterPro"/>
</dbReference>
<sequence length="278" mass="32310">MTFEEIISNLFTHQNKLPLVKELVDILSVNTNKAVEFWHYEGIPMFLLQELTNIYEILDSDKLKNEEVSYTCLVMNVLQILAANKEIRSDMVKIQLPFFFYPYMNSPHTIQKYELLRISALSYINVFVTCQDKGVIYFFKRSELIPLSLKCMDIGSVVSKILASNIFLFILKDKEGLEYAVQTLERFITIGIVLNVVLGQCVQFKSVELVRNILECYCILVTEENVRLSFANILPKNLTDERVLLKIKNDEVSKNLFQKFYSCIKNGETYNFECINDL</sequence>
<organism evidence="1 2">
    <name type="scientific">Anncaliia algerae PRA339</name>
    <dbReference type="NCBI Taxonomy" id="1288291"/>
    <lineage>
        <taxon>Eukaryota</taxon>
        <taxon>Fungi</taxon>
        <taxon>Fungi incertae sedis</taxon>
        <taxon>Microsporidia</taxon>
        <taxon>Tubulinosematoidea</taxon>
        <taxon>Tubulinosematidae</taxon>
        <taxon>Anncaliia</taxon>
    </lineage>
</organism>
<dbReference type="VEuPathDB" id="MicrosporidiaDB:H312_00148"/>
<dbReference type="InterPro" id="IPR007216">
    <property type="entry name" value="CNOT9"/>
</dbReference>
<dbReference type="AlphaFoldDB" id="A0A059F5L8"/>
<dbReference type="GO" id="GO:0030014">
    <property type="term" value="C:CCR4-NOT complex"/>
    <property type="evidence" value="ECO:0007669"/>
    <property type="project" value="InterPro"/>
</dbReference>
<protein>
    <recommendedName>
        <fullName evidence="3">Cell differentiation protein rcd1</fullName>
    </recommendedName>
</protein>
<dbReference type="PANTHER" id="PTHR12262">
    <property type="entry name" value="CCR4-NOT TRANSCRIPTION COMPLEX SUBUNIT 9"/>
    <property type="match status" value="1"/>
</dbReference>
<name>A0A059F5L8_9MICR</name>
<dbReference type="EMBL" id="KK365130">
    <property type="protein sequence ID" value="KCZ82490.1"/>
    <property type="molecule type" value="Genomic_DNA"/>
</dbReference>
<evidence type="ECO:0000313" key="1">
    <source>
        <dbReference type="EMBL" id="KCZ82490.1"/>
    </source>
</evidence>
<accession>A0A059F5L8</accession>
<dbReference type="STRING" id="1288291.A0A059F5L8"/>
<dbReference type="HOGENOM" id="CLU_039962_2_2_1"/>
<evidence type="ECO:0008006" key="3">
    <source>
        <dbReference type="Google" id="ProtNLM"/>
    </source>
</evidence>
<dbReference type="OrthoDB" id="1183224at2759"/>